<keyword evidence="1" id="KW-0812">Transmembrane</keyword>
<dbReference type="Proteomes" id="UP000044071">
    <property type="component" value="Unassembled WGS sequence"/>
</dbReference>
<dbReference type="GO" id="GO:0046677">
    <property type="term" value="P:response to antibiotic"/>
    <property type="evidence" value="ECO:0007669"/>
    <property type="project" value="TreeGrafter"/>
</dbReference>
<name>A0A078L1L3_9GAMM</name>
<feature type="transmembrane region" description="Helical" evidence="1">
    <location>
        <begin position="229"/>
        <end position="249"/>
    </location>
</feature>
<dbReference type="GO" id="GO:0005886">
    <property type="term" value="C:plasma membrane"/>
    <property type="evidence" value="ECO:0007669"/>
    <property type="project" value="TreeGrafter"/>
</dbReference>
<dbReference type="AlphaFoldDB" id="A0A078L1L3"/>
<dbReference type="InterPro" id="IPR052966">
    <property type="entry name" value="Beta-lactamase_Reg"/>
</dbReference>
<proteinExistence type="predicted"/>
<feature type="transmembrane region" description="Helical" evidence="1">
    <location>
        <begin position="49"/>
        <end position="68"/>
    </location>
</feature>
<evidence type="ECO:0000313" key="3">
    <source>
        <dbReference type="Proteomes" id="UP000044071"/>
    </source>
</evidence>
<evidence type="ECO:0000256" key="1">
    <source>
        <dbReference type="SAM" id="Phobius"/>
    </source>
</evidence>
<dbReference type="STRING" id="1034943.BN59_03460"/>
<keyword evidence="1" id="KW-0472">Membrane</keyword>
<feature type="transmembrane region" description="Helical" evidence="1">
    <location>
        <begin position="124"/>
        <end position="145"/>
    </location>
</feature>
<reference evidence="2 3" key="1">
    <citation type="submission" date="2014-06" db="EMBL/GenBank/DDBJ databases">
        <authorList>
            <person name="Urmite Genomes Urmite Genomes"/>
        </authorList>
    </citation>
    <scope>NUCLEOTIDE SEQUENCE [LARGE SCALE GENOMIC DNA]</scope>
</reference>
<evidence type="ECO:0000313" key="2">
    <source>
        <dbReference type="EMBL" id="CDZ79142.1"/>
    </source>
</evidence>
<protein>
    <submittedName>
        <fullName evidence="2">Regulatory protein AmpE</fullName>
    </submittedName>
</protein>
<dbReference type="EMBL" id="CCSB01000004">
    <property type="protein sequence ID" value="CDZ79142.1"/>
    <property type="molecule type" value="Genomic_DNA"/>
</dbReference>
<dbReference type="PANTHER" id="PTHR38684:SF1">
    <property type="entry name" value="PROTEIN AMPE"/>
    <property type="match status" value="1"/>
</dbReference>
<dbReference type="eggNOG" id="COG3725">
    <property type="taxonomic scope" value="Bacteria"/>
</dbReference>
<sequence length="250" mass="28394">MKLLVILLCLLSERYVVHAASYLRFNWFTDYCNKIYQISPQTKVFSNPAVILALIVLPLVILCALVLLLIDHWLFGIICFLLNLAIFYYCLGPDNPFYPIREKVDEPDPELASGRYFAQVNGQLFAVLFWYVVAGPLAAVVYRLISLCREQELTAKLAEKITSILDWIPARISVLLYLLVGNFQKGYGFFVQRFFSLPENNDSFLSEGGLLAARINESEPVLLPYAENLVEHAVIVYLVLLAFFTLVALV</sequence>
<accession>A0A078L1L3</accession>
<dbReference type="RefSeq" id="WP_044012300.1">
    <property type="nucleotide sequence ID" value="NZ_CCVW01000004.1"/>
</dbReference>
<dbReference type="OrthoDB" id="9811967at2"/>
<feature type="transmembrane region" description="Helical" evidence="1">
    <location>
        <begin position="73"/>
        <end position="91"/>
    </location>
</feature>
<keyword evidence="3" id="KW-1185">Reference proteome</keyword>
<organism evidence="2 3">
    <name type="scientific">Legionella massiliensis</name>
    <dbReference type="NCBI Taxonomy" id="1034943"/>
    <lineage>
        <taxon>Bacteria</taxon>
        <taxon>Pseudomonadati</taxon>
        <taxon>Pseudomonadota</taxon>
        <taxon>Gammaproteobacteria</taxon>
        <taxon>Legionellales</taxon>
        <taxon>Legionellaceae</taxon>
        <taxon>Legionella</taxon>
    </lineage>
</organism>
<feature type="transmembrane region" description="Helical" evidence="1">
    <location>
        <begin position="157"/>
        <end position="180"/>
    </location>
</feature>
<gene>
    <name evidence="2" type="ORF">BN59_03460</name>
</gene>
<keyword evidence="1" id="KW-1133">Transmembrane helix</keyword>
<dbReference type="PANTHER" id="PTHR38684">
    <property type="entry name" value="PROTEIN AMPE"/>
    <property type="match status" value="1"/>
</dbReference>